<dbReference type="InterPro" id="IPR051398">
    <property type="entry name" value="Polysacch_Deacetylase"/>
</dbReference>
<reference evidence="5 6" key="1">
    <citation type="journal article" date="2011" name="Front. Microbiol.">
        <title>Genomic signatures of strain selection and enhancement in Bacillus atrophaeus var. globigii, a historical biowarfare simulant.</title>
        <authorList>
            <person name="Gibbons H.S."/>
            <person name="Broomall S.M."/>
            <person name="McNew L.A."/>
            <person name="Daligault H."/>
            <person name="Chapman C."/>
            <person name="Bruce D."/>
            <person name="Karavis M."/>
            <person name="Krepps M."/>
            <person name="McGregor P.A."/>
            <person name="Hong C."/>
            <person name="Park K.H."/>
            <person name="Akmal A."/>
            <person name="Feldman A."/>
            <person name="Lin J.S."/>
            <person name="Chang W.E."/>
            <person name="Higgs B.W."/>
            <person name="Demirev P."/>
            <person name="Lindquist J."/>
            <person name="Liem A."/>
            <person name="Fochler E."/>
            <person name="Read T.D."/>
            <person name="Tapia R."/>
            <person name="Johnson S."/>
            <person name="Bishop-Lilly K.A."/>
            <person name="Detter C."/>
            <person name="Han C."/>
            <person name="Sozhamannan S."/>
            <person name="Rosenzweig C.N."/>
            <person name="Skowronski E.W."/>
        </authorList>
    </citation>
    <scope>NUCLEOTIDE SEQUENCE [LARGE SCALE GENOMIC DNA]</scope>
    <source>
        <strain evidence="5 6">CL-SP19</strain>
    </source>
</reference>
<dbReference type="CDD" id="cd10973">
    <property type="entry name" value="CE4_DAC_u4_5s"/>
    <property type="match status" value="1"/>
</dbReference>
<gene>
    <name evidence="5" type="ORF">CWI81_07895</name>
</gene>
<evidence type="ECO:0000256" key="3">
    <source>
        <dbReference type="SAM" id="SignalP"/>
    </source>
</evidence>
<evidence type="ECO:0000256" key="1">
    <source>
        <dbReference type="ARBA" id="ARBA00004613"/>
    </source>
</evidence>
<feature type="chain" id="PRO_5019357634" evidence="3">
    <location>
        <begin position="21"/>
        <end position="363"/>
    </location>
</feature>
<comment type="subcellular location">
    <subcellularLocation>
        <location evidence="1">Secreted</location>
    </subcellularLocation>
</comment>
<dbReference type="SUPFAM" id="SSF88713">
    <property type="entry name" value="Glycoside hydrolase/deacetylase"/>
    <property type="match status" value="1"/>
</dbReference>
<dbReference type="GO" id="GO:0016810">
    <property type="term" value="F:hydrolase activity, acting on carbon-nitrogen (but not peptide) bonds"/>
    <property type="evidence" value="ECO:0007669"/>
    <property type="project" value="InterPro"/>
</dbReference>
<dbReference type="PANTHER" id="PTHR34216:SF3">
    <property type="entry name" value="POLY-BETA-1,6-N-ACETYL-D-GLUCOSAMINE N-DEACETYLASE"/>
    <property type="match status" value="1"/>
</dbReference>
<dbReference type="GO" id="GO:0005975">
    <property type="term" value="P:carbohydrate metabolic process"/>
    <property type="evidence" value="ECO:0007669"/>
    <property type="project" value="InterPro"/>
</dbReference>
<proteinExistence type="predicted"/>
<feature type="domain" description="NodB homology" evidence="4">
    <location>
        <begin position="92"/>
        <end position="297"/>
    </location>
</feature>
<evidence type="ECO:0000313" key="5">
    <source>
        <dbReference type="EMBL" id="RUO76033.1"/>
    </source>
</evidence>
<name>A0A432ZDI9_9GAMM</name>
<dbReference type="Gene3D" id="3.20.20.370">
    <property type="entry name" value="Glycoside hydrolase/deacetylase"/>
    <property type="match status" value="1"/>
</dbReference>
<sequence length="363" mass="40975">MKIKSLALATVLISACGDSASQEATNDASEMHEPSVAILQYHHVSASTPSVTSIAPEQFKAHLDYLKDNDFRVVSIEKAHERIESGESFPAKAVVITFDDGYKNVYHNAADLLEQYNMPYAVFVNPDLMEKSPSAYMGWQQLEDIQQRGATIVNHGQTHDHLIRRHEQETEQEWQERMHYDVMSAQRAIDKNLGEQPKYFAYPYGEYDPALQNLLAQWGFLGFAQHSGPWSPYSDKTAITRFPASGIYANLETLKTKLNSLALPVVNYSPSVPLLAHSEKTPTLQVELEYNEEVRTDALQCFRGSEVLSPEWVSEQTFTVTVRNDLPIGRSRINCTAPSKATDSYYWFSAAFIRPDENGSWPD</sequence>
<dbReference type="PROSITE" id="PS51677">
    <property type="entry name" value="NODB"/>
    <property type="match status" value="1"/>
</dbReference>
<comment type="caution">
    <text evidence="5">The sequence shown here is derived from an EMBL/GenBank/DDBJ whole genome shotgun (WGS) entry which is preliminary data.</text>
</comment>
<dbReference type="EMBL" id="PIQF01000002">
    <property type="protein sequence ID" value="RUO76033.1"/>
    <property type="molecule type" value="Genomic_DNA"/>
</dbReference>
<dbReference type="InterPro" id="IPR011330">
    <property type="entry name" value="Glyco_hydro/deAcase_b/a-brl"/>
</dbReference>
<evidence type="ECO:0000259" key="4">
    <source>
        <dbReference type="PROSITE" id="PS51677"/>
    </source>
</evidence>
<dbReference type="AlphaFoldDB" id="A0A432ZDI9"/>
<keyword evidence="2 3" id="KW-0732">Signal</keyword>
<protein>
    <submittedName>
        <fullName evidence="5">Polysaccharide deacetylase</fullName>
    </submittedName>
</protein>
<evidence type="ECO:0000256" key="2">
    <source>
        <dbReference type="ARBA" id="ARBA00022729"/>
    </source>
</evidence>
<dbReference type="PANTHER" id="PTHR34216">
    <property type="match status" value="1"/>
</dbReference>
<dbReference type="OrthoDB" id="9814639at2"/>
<organism evidence="5 6">
    <name type="scientific">Idiomarina seosinensis</name>
    <dbReference type="NCBI Taxonomy" id="281739"/>
    <lineage>
        <taxon>Bacteria</taxon>
        <taxon>Pseudomonadati</taxon>
        <taxon>Pseudomonadota</taxon>
        <taxon>Gammaproteobacteria</taxon>
        <taxon>Alteromonadales</taxon>
        <taxon>Idiomarinaceae</taxon>
        <taxon>Idiomarina</taxon>
    </lineage>
</organism>
<dbReference type="PROSITE" id="PS51257">
    <property type="entry name" value="PROKAR_LIPOPROTEIN"/>
    <property type="match status" value="1"/>
</dbReference>
<dbReference type="RefSeq" id="WP_126784756.1">
    <property type="nucleotide sequence ID" value="NZ_PIQF01000002.1"/>
</dbReference>
<dbReference type="InterPro" id="IPR002509">
    <property type="entry name" value="NODB_dom"/>
</dbReference>
<feature type="signal peptide" evidence="3">
    <location>
        <begin position="1"/>
        <end position="20"/>
    </location>
</feature>
<dbReference type="Pfam" id="PF01522">
    <property type="entry name" value="Polysacc_deac_1"/>
    <property type="match status" value="1"/>
</dbReference>
<dbReference type="GO" id="GO:0005576">
    <property type="term" value="C:extracellular region"/>
    <property type="evidence" value="ECO:0007669"/>
    <property type="project" value="UniProtKB-SubCell"/>
</dbReference>
<evidence type="ECO:0000313" key="6">
    <source>
        <dbReference type="Proteomes" id="UP000287908"/>
    </source>
</evidence>
<keyword evidence="6" id="KW-1185">Reference proteome</keyword>
<accession>A0A432ZDI9</accession>
<dbReference type="Proteomes" id="UP000287908">
    <property type="component" value="Unassembled WGS sequence"/>
</dbReference>